<dbReference type="EMBL" id="CDHK01000005">
    <property type="protein sequence ID" value="CEJ57662.1"/>
    <property type="molecule type" value="Genomic_DNA"/>
</dbReference>
<sequence length="96" mass="10340">MSRDTDSLDAISFASLSVLPLQKSIASDLIPKSTIVEGYPAASQPNHVTPVAIYRFAQKSQPPPFETRRCSRISLDPSGPNITPIFDFPLSAVPAV</sequence>
<accession>A0A0F7TRL9</accession>
<keyword evidence="2" id="KW-1185">Reference proteome</keyword>
<gene>
    <name evidence="1" type="ORF">PMG11_06348</name>
</gene>
<evidence type="ECO:0000313" key="2">
    <source>
        <dbReference type="Proteomes" id="UP000042958"/>
    </source>
</evidence>
<name>A0A0F7TRL9_PENBI</name>
<organism evidence="1 2">
    <name type="scientific">Penicillium brasilianum</name>
    <dbReference type="NCBI Taxonomy" id="104259"/>
    <lineage>
        <taxon>Eukaryota</taxon>
        <taxon>Fungi</taxon>
        <taxon>Dikarya</taxon>
        <taxon>Ascomycota</taxon>
        <taxon>Pezizomycotina</taxon>
        <taxon>Eurotiomycetes</taxon>
        <taxon>Eurotiomycetidae</taxon>
        <taxon>Eurotiales</taxon>
        <taxon>Aspergillaceae</taxon>
        <taxon>Penicillium</taxon>
    </lineage>
</organism>
<dbReference type="Proteomes" id="UP000042958">
    <property type="component" value="Unassembled WGS sequence"/>
</dbReference>
<protein>
    <submittedName>
        <fullName evidence="1">Uncharacterized protein</fullName>
    </submittedName>
</protein>
<proteinExistence type="predicted"/>
<dbReference type="AlphaFoldDB" id="A0A0F7TRL9"/>
<evidence type="ECO:0000313" key="1">
    <source>
        <dbReference type="EMBL" id="CEJ57662.1"/>
    </source>
</evidence>
<reference evidence="2" key="1">
    <citation type="journal article" date="2015" name="Genome Announc.">
        <title>Draft genome sequence of the fungus Penicillium brasilianum MG11.</title>
        <authorList>
            <person name="Horn F."/>
            <person name="Linde J."/>
            <person name="Mattern D.J."/>
            <person name="Walther G."/>
            <person name="Guthke R."/>
            <person name="Brakhage A.A."/>
            <person name="Valiante V."/>
        </authorList>
    </citation>
    <scope>NUCLEOTIDE SEQUENCE [LARGE SCALE GENOMIC DNA]</scope>
    <source>
        <strain evidence="2">MG11</strain>
    </source>
</reference>